<dbReference type="Proteomes" id="UP000479114">
    <property type="component" value="Chromosome"/>
</dbReference>
<dbReference type="AlphaFoldDB" id="A0A6C0P7X6"/>
<keyword evidence="1" id="KW-0472">Membrane</keyword>
<evidence type="ECO:0000313" key="3">
    <source>
        <dbReference type="Proteomes" id="UP000479114"/>
    </source>
</evidence>
<dbReference type="EMBL" id="CP048286">
    <property type="protein sequence ID" value="QHW34687.1"/>
    <property type="molecule type" value="Genomic_DNA"/>
</dbReference>
<evidence type="ECO:0000313" key="2">
    <source>
        <dbReference type="EMBL" id="QHW34687.1"/>
    </source>
</evidence>
<accession>A0A6C0P7X6</accession>
<keyword evidence="1" id="KW-1133">Transmembrane helix</keyword>
<feature type="transmembrane region" description="Helical" evidence="1">
    <location>
        <begin position="138"/>
        <end position="159"/>
    </location>
</feature>
<protein>
    <submittedName>
        <fullName evidence="2">Uncharacterized protein</fullName>
    </submittedName>
</protein>
<dbReference type="RefSeq" id="WP_162644839.1">
    <property type="nucleotide sequence ID" value="NZ_CP048286.1"/>
</dbReference>
<feature type="transmembrane region" description="Helical" evidence="1">
    <location>
        <begin position="90"/>
        <end position="110"/>
    </location>
</feature>
<dbReference type="KEGG" id="prz:GZH47_30420"/>
<keyword evidence="1" id="KW-0812">Transmembrane</keyword>
<keyword evidence="3" id="KW-1185">Reference proteome</keyword>
<gene>
    <name evidence="2" type="ORF">GZH47_30420</name>
</gene>
<name>A0A6C0P7X6_9BACL</name>
<feature type="transmembrane region" description="Helical" evidence="1">
    <location>
        <begin position="166"/>
        <end position="186"/>
    </location>
</feature>
<feature type="transmembrane region" description="Helical" evidence="1">
    <location>
        <begin position="206"/>
        <end position="225"/>
    </location>
</feature>
<sequence length="230" mass="26188">MIMNSTVKGIVRMHMRDRMSWLYVPWFIVLSSFVVNLIIAGSIQDDKMVTGGLASIFVYMMVYGIITVHHTFPFALGFSVRRRDYYTGSMIMIAAVSAATGILLTLLSYIESSSDGWGVRLFFFHLPYITDGNAFKQFVFFASLMMFLYLLGFAISSFFRRFGKIGMYTLAIISVIVGTLFFYAVINWEWWRGIFDFFDGRSAFDLGLLLLPVSVVLSLVAYALLRRSTV</sequence>
<evidence type="ECO:0000256" key="1">
    <source>
        <dbReference type="SAM" id="Phobius"/>
    </source>
</evidence>
<proteinExistence type="predicted"/>
<feature type="transmembrane region" description="Helical" evidence="1">
    <location>
        <begin position="21"/>
        <end position="44"/>
    </location>
</feature>
<feature type="transmembrane region" description="Helical" evidence="1">
    <location>
        <begin position="56"/>
        <end position="78"/>
    </location>
</feature>
<reference evidence="2 3" key="1">
    <citation type="submission" date="2020-02" db="EMBL/GenBank/DDBJ databases">
        <title>Paenibacillus sp. nov., isolated from rhizosphere soil of tomato.</title>
        <authorList>
            <person name="Weon H.-Y."/>
            <person name="Lee S.A."/>
        </authorList>
    </citation>
    <scope>NUCLEOTIDE SEQUENCE [LARGE SCALE GENOMIC DNA]</scope>
    <source>
        <strain evidence="2 3">14171R-81</strain>
    </source>
</reference>
<organism evidence="2 3">
    <name type="scientific">Paenibacillus rhizovicinus</name>
    <dbReference type="NCBI Taxonomy" id="2704463"/>
    <lineage>
        <taxon>Bacteria</taxon>
        <taxon>Bacillati</taxon>
        <taxon>Bacillota</taxon>
        <taxon>Bacilli</taxon>
        <taxon>Bacillales</taxon>
        <taxon>Paenibacillaceae</taxon>
        <taxon>Paenibacillus</taxon>
    </lineage>
</organism>